<feature type="compositionally biased region" description="Basic residues" evidence="2">
    <location>
        <begin position="652"/>
        <end position="661"/>
    </location>
</feature>
<feature type="coiled-coil region" evidence="1">
    <location>
        <begin position="506"/>
        <end position="536"/>
    </location>
</feature>
<feature type="compositionally biased region" description="Acidic residues" evidence="2">
    <location>
        <begin position="433"/>
        <end position="444"/>
    </location>
</feature>
<feature type="coiled-coil region" evidence="1">
    <location>
        <begin position="341"/>
        <end position="368"/>
    </location>
</feature>
<feature type="region of interest" description="Disordered" evidence="2">
    <location>
        <begin position="648"/>
        <end position="702"/>
    </location>
</feature>
<protein>
    <submittedName>
        <fullName evidence="3">Uncharacterized protein</fullName>
    </submittedName>
</protein>
<evidence type="ECO:0000256" key="1">
    <source>
        <dbReference type="SAM" id="Coils"/>
    </source>
</evidence>
<feature type="compositionally biased region" description="Polar residues" evidence="2">
    <location>
        <begin position="857"/>
        <end position="872"/>
    </location>
</feature>
<comment type="caution">
    <text evidence="3">The sequence shown here is derived from an EMBL/GenBank/DDBJ whole genome shotgun (WGS) entry which is preliminary data.</text>
</comment>
<feature type="compositionally biased region" description="Basic and acidic residues" evidence="2">
    <location>
        <begin position="1113"/>
        <end position="1122"/>
    </location>
</feature>
<feature type="region of interest" description="Disordered" evidence="2">
    <location>
        <begin position="373"/>
        <end position="415"/>
    </location>
</feature>
<dbReference type="Proteomes" id="UP001057375">
    <property type="component" value="Unassembled WGS sequence"/>
</dbReference>
<proteinExistence type="predicted"/>
<keyword evidence="4" id="KW-1185">Reference proteome</keyword>
<feature type="region of interest" description="Disordered" evidence="2">
    <location>
        <begin position="433"/>
        <end position="464"/>
    </location>
</feature>
<feature type="compositionally biased region" description="Acidic residues" evidence="2">
    <location>
        <begin position="1123"/>
        <end position="1141"/>
    </location>
</feature>
<dbReference type="EMBL" id="BQXS01012745">
    <property type="protein sequence ID" value="GKT27468.1"/>
    <property type="molecule type" value="Genomic_DNA"/>
</dbReference>
<reference evidence="3" key="1">
    <citation type="submission" date="2022-03" db="EMBL/GenBank/DDBJ databases">
        <title>Draft genome sequence of Aduncisulcus paluster, a free-living microaerophilic Fornicata.</title>
        <authorList>
            <person name="Yuyama I."/>
            <person name="Kume K."/>
            <person name="Tamura T."/>
            <person name="Inagaki Y."/>
            <person name="Hashimoto T."/>
        </authorList>
    </citation>
    <scope>NUCLEOTIDE SEQUENCE</scope>
    <source>
        <strain evidence="3">NY0171</strain>
    </source>
</reference>
<gene>
    <name evidence="3" type="ORF">ADUPG1_013854</name>
</gene>
<evidence type="ECO:0000313" key="3">
    <source>
        <dbReference type="EMBL" id="GKT27468.1"/>
    </source>
</evidence>
<feature type="compositionally biased region" description="Basic and acidic residues" evidence="2">
    <location>
        <begin position="663"/>
        <end position="683"/>
    </location>
</feature>
<organism evidence="3 4">
    <name type="scientific">Aduncisulcus paluster</name>
    <dbReference type="NCBI Taxonomy" id="2918883"/>
    <lineage>
        <taxon>Eukaryota</taxon>
        <taxon>Metamonada</taxon>
        <taxon>Carpediemonas-like organisms</taxon>
        <taxon>Aduncisulcus</taxon>
    </lineage>
</organism>
<feature type="compositionally biased region" description="Low complexity" evidence="2">
    <location>
        <begin position="447"/>
        <end position="464"/>
    </location>
</feature>
<name>A0ABQ5K4G3_9EUKA</name>
<sequence length="1193" mass="133673">MSEVPISTGSVAAQVRADFAKKKQQIDDFGLAELKKRSYISDLESISLKSKDLKNALEDVSMIQIAEKVVMDFGHLEKNLRSAGDAIKVRHDMDTIRKSHRLLSAIPMADRKKMKLSLRAKEAIPIVLPYITALAVADAHARTVRSISSNFSASPSDKVHNRMCLRAILVGRIAKAIAPDKIVQETLNCVRTIDHKVSSSLTAMQLANIVNRSVLMRARITSTDNPLPQKWYSPSNTKLFRFTHALSSAVSEESMMAEEIGVKEADPMPIISSEGIVDSVSSLGMDDTSTLVNGTNVEKVGVLLDVLRKAEMRAIEDIRERRRFILSTFWGLSEEDIQVFQKKAEQELDDYRKQRIDLEHQLSSRRREHAIVKDGQVLIEEKDRKEEQEEGESTGSDHLDGQYDEDGISLTRPMPSSTLVKSFSHAIEDDMSEVESMFEEEEEDSSKSSPRGNPNLQIPLPNPQLQSSAFKSARSQLTQDLLNELMLISQHDSEVLKETQRIAVEYSTAQQMLKRSEKLKRDKEREERSLAAEQAIKRRTDTQAEEKEIERIVNNNLFSFLIKQPTHDDIKGASELAYSLPKPLVMTLSMPFSDILTSDITNTAGMRADGLYDGDGYALPHVLALYAHTFSNAMISYPLGGIEAEGRGHASTYHKARHSPRSHGQEDEMDPTARGESPHRDGLPRSSSFHALSPKGVSMSDNTRKVLQEEAEEREHRREELAHTLKATIEVVRCSFSSLLSKSSFLTAVTAKQIAQHTRERVLEGFFASKPVHSNEDTSELVKLKKLQIGLRSLLCVEDREDRAARELAKSSSSLRSLKHSDNSKGVSDKDGKVEKTHRRSGSLAHSQMDPHILSHPSYSQLSNPQNPGTGSKKNRHVHTEDEVDPSEPFMIGCDREEDVFDAGMEFGYSQYNQSFHEQPGVMPVSDLSTLLSGNKDHLKVAHGATKHILSQIEKDNTATITEAMKHRVTKPDEKWEGYKEDFVSRIKSRMSDKKALHLPRPLFDPKYLPLSHAELCPSLEDGITLYDSIVRKGGEMVDVLQSVSHQVDDYVSSLKNVKWMEKRALSIAQTIIGDKCGLDGIHELLTKPEKPQTTGDSPSGDGSPRLGSSREILMHKLHNEEDEKGDDGEEEKKEEEDEEGLPLVDRLNYLNRICSANTVDDAVLLYPYIVSRVQEAKLERQNGLVDEETDAY</sequence>
<feature type="region of interest" description="Disordered" evidence="2">
    <location>
        <begin position="1088"/>
        <end position="1141"/>
    </location>
</feature>
<accession>A0ABQ5K4G3</accession>
<feature type="compositionally biased region" description="Basic and acidic residues" evidence="2">
    <location>
        <begin position="819"/>
        <end position="835"/>
    </location>
</feature>
<feature type="region of interest" description="Disordered" evidence="2">
    <location>
        <begin position="808"/>
        <end position="891"/>
    </location>
</feature>
<evidence type="ECO:0000256" key="2">
    <source>
        <dbReference type="SAM" id="MobiDB-lite"/>
    </source>
</evidence>
<evidence type="ECO:0000313" key="4">
    <source>
        <dbReference type="Proteomes" id="UP001057375"/>
    </source>
</evidence>
<keyword evidence="1" id="KW-0175">Coiled coil</keyword>